<feature type="region of interest" description="Disordered" evidence="1">
    <location>
        <begin position="118"/>
        <end position="143"/>
    </location>
</feature>
<feature type="compositionally biased region" description="Basic and acidic residues" evidence="1">
    <location>
        <begin position="132"/>
        <end position="143"/>
    </location>
</feature>
<evidence type="ECO:0000313" key="3">
    <source>
        <dbReference type="Proteomes" id="UP000287651"/>
    </source>
</evidence>
<organism evidence="2 3">
    <name type="scientific">Ensete ventricosum</name>
    <name type="common">Abyssinian banana</name>
    <name type="synonym">Musa ensete</name>
    <dbReference type="NCBI Taxonomy" id="4639"/>
    <lineage>
        <taxon>Eukaryota</taxon>
        <taxon>Viridiplantae</taxon>
        <taxon>Streptophyta</taxon>
        <taxon>Embryophyta</taxon>
        <taxon>Tracheophyta</taxon>
        <taxon>Spermatophyta</taxon>
        <taxon>Magnoliopsida</taxon>
        <taxon>Liliopsida</taxon>
        <taxon>Zingiberales</taxon>
        <taxon>Musaceae</taxon>
        <taxon>Ensete</taxon>
    </lineage>
</organism>
<name>A0A426YXR4_ENSVE</name>
<gene>
    <name evidence="2" type="ORF">B296_00047820</name>
</gene>
<proteinExistence type="predicted"/>
<dbReference type="EMBL" id="AMZH03009600">
    <property type="protein sequence ID" value="RRT56494.1"/>
    <property type="molecule type" value="Genomic_DNA"/>
</dbReference>
<protein>
    <submittedName>
        <fullName evidence="2">Uncharacterized protein</fullName>
    </submittedName>
</protein>
<dbReference type="Proteomes" id="UP000287651">
    <property type="component" value="Unassembled WGS sequence"/>
</dbReference>
<sequence>MHYPYCHGVTKELYSRGPPASGLGPMRLQEVQKGSSPSLGKSYLNPIFYDAPARSSSCKDADLELRTNDWKRRSSTGQAQQKRWCISYHWTAKERLAKIAAATGFATDVRETNSCRARQNSAKEWGPEDFAESAREGAVGRRSDPMTISKGCYVSDRSVRSSLMQRLQLVGLWWLPRIAEHGGVVRSDQAAERSQICVEGGGRKSPLLVDLGDGWKSRKGVLDREDR</sequence>
<comment type="caution">
    <text evidence="2">The sequence shown here is derived from an EMBL/GenBank/DDBJ whole genome shotgun (WGS) entry which is preliminary data.</text>
</comment>
<evidence type="ECO:0000313" key="2">
    <source>
        <dbReference type="EMBL" id="RRT56494.1"/>
    </source>
</evidence>
<accession>A0A426YXR4</accession>
<evidence type="ECO:0000256" key="1">
    <source>
        <dbReference type="SAM" id="MobiDB-lite"/>
    </source>
</evidence>
<dbReference type="AlphaFoldDB" id="A0A426YXR4"/>
<reference evidence="2 3" key="1">
    <citation type="journal article" date="2014" name="Agronomy (Basel)">
        <title>A Draft Genome Sequence for Ensete ventricosum, the Drought-Tolerant Tree Against Hunger.</title>
        <authorList>
            <person name="Harrison J."/>
            <person name="Moore K.A."/>
            <person name="Paszkiewicz K."/>
            <person name="Jones T."/>
            <person name="Grant M."/>
            <person name="Ambacheew D."/>
            <person name="Muzemil S."/>
            <person name="Studholme D.J."/>
        </authorList>
    </citation>
    <scope>NUCLEOTIDE SEQUENCE [LARGE SCALE GENOMIC DNA]</scope>
</reference>